<feature type="region of interest" description="Disordered" evidence="1">
    <location>
        <begin position="25"/>
        <end position="48"/>
    </location>
</feature>
<name>W9RL86_9ROSA</name>
<keyword evidence="3" id="KW-1185">Reference proteome</keyword>
<organism evidence="2 3">
    <name type="scientific">Morus notabilis</name>
    <dbReference type="NCBI Taxonomy" id="981085"/>
    <lineage>
        <taxon>Eukaryota</taxon>
        <taxon>Viridiplantae</taxon>
        <taxon>Streptophyta</taxon>
        <taxon>Embryophyta</taxon>
        <taxon>Tracheophyta</taxon>
        <taxon>Spermatophyta</taxon>
        <taxon>Magnoliopsida</taxon>
        <taxon>eudicotyledons</taxon>
        <taxon>Gunneridae</taxon>
        <taxon>Pentapetalae</taxon>
        <taxon>rosids</taxon>
        <taxon>fabids</taxon>
        <taxon>Rosales</taxon>
        <taxon>Moraceae</taxon>
        <taxon>Moreae</taxon>
        <taxon>Morus</taxon>
    </lineage>
</organism>
<evidence type="ECO:0000313" key="2">
    <source>
        <dbReference type="EMBL" id="EXB95907.1"/>
    </source>
</evidence>
<dbReference type="KEGG" id="mnt:21388442"/>
<proteinExistence type="predicted"/>
<dbReference type="Proteomes" id="UP000030645">
    <property type="component" value="Unassembled WGS sequence"/>
</dbReference>
<dbReference type="PANTHER" id="PTHR34665:SF4">
    <property type="entry name" value="DUF3741 DOMAIN-CONTAINING PROTEIN"/>
    <property type="match status" value="1"/>
</dbReference>
<gene>
    <name evidence="2" type="ORF">L484_004956</name>
</gene>
<accession>W9RL86</accession>
<dbReference type="PANTHER" id="PTHR34665">
    <property type="entry name" value="DUF3741 DOMAIN-CONTAINING PROTEIN"/>
    <property type="match status" value="1"/>
</dbReference>
<dbReference type="OrthoDB" id="1880786at2759"/>
<sequence>MEKRRPRGSTDESAVVKAAAWAWHQHGSGSGSDGTPAREYVAARPRHVPRPSRYKLEAMRSKTKEGVLPLIDDNFKPQSNKVSLLDAYEIQSISRRLDSLIDQYSIGDHGDDHKDNQDFRLKDALISDVDDDHSMVMEKNKKKKNLRKMVNLRGFWIRHAAAMCGTREGVVETAAKSFWNGRRRQTEDSRRVLPVVMAATCRPWNNIMHSRG</sequence>
<reference evidence="2" key="1">
    <citation type="submission" date="2013-06" db="EMBL/GenBank/DDBJ databases">
        <title>Draft Genome Sequence of a Mulberry Tree, Morus notabilis C.K. Schn.</title>
        <authorList>
            <person name="He N."/>
            <person name="Zhao S."/>
        </authorList>
    </citation>
    <scope>NUCLEOTIDE SEQUENCE</scope>
</reference>
<evidence type="ECO:0000256" key="1">
    <source>
        <dbReference type="SAM" id="MobiDB-lite"/>
    </source>
</evidence>
<evidence type="ECO:0000313" key="3">
    <source>
        <dbReference type="Proteomes" id="UP000030645"/>
    </source>
</evidence>
<dbReference type="EMBL" id="KE345232">
    <property type="protein sequence ID" value="EXB95907.1"/>
    <property type="molecule type" value="Genomic_DNA"/>
</dbReference>
<dbReference type="eggNOG" id="ENOG502S6SZ">
    <property type="taxonomic scope" value="Eukaryota"/>
</dbReference>
<protein>
    <submittedName>
        <fullName evidence="2">Uncharacterized protein</fullName>
    </submittedName>
</protein>
<dbReference type="AlphaFoldDB" id="W9RL86"/>